<evidence type="ECO:0000313" key="4">
    <source>
        <dbReference type="Proteomes" id="UP000634136"/>
    </source>
</evidence>
<dbReference type="PANTHER" id="PTHR44137:SF51">
    <property type="entry name" value="MOLECULAR CHAPERONE HSP40_DNAJ FAMILY PROTEIN"/>
    <property type="match status" value="1"/>
</dbReference>
<dbReference type="PANTHER" id="PTHR44137">
    <property type="entry name" value="BNAC03G44070D PROTEIN"/>
    <property type="match status" value="1"/>
</dbReference>
<dbReference type="PROSITE" id="PS50076">
    <property type="entry name" value="DNAJ_2"/>
    <property type="match status" value="1"/>
</dbReference>
<evidence type="ECO:0000259" key="2">
    <source>
        <dbReference type="PROSITE" id="PS50076"/>
    </source>
</evidence>
<dbReference type="InterPro" id="IPR001623">
    <property type="entry name" value="DnaJ_domain"/>
</dbReference>
<gene>
    <name evidence="3" type="ORF">G2W53_007318</name>
</gene>
<dbReference type="AlphaFoldDB" id="A0A834X5Y0"/>
<dbReference type="SMART" id="SM00271">
    <property type="entry name" value="DnaJ"/>
    <property type="match status" value="1"/>
</dbReference>
<dbReference type="Pfam" id="PF11926">
    <property type="entry name" value="DUF3444"/>
    <property type="match status" value="1"/>
</dbReference>
<evidence type="ECO:0000313" key="3">
    <source>
        <dbReference type="EMBL" id="KAF7838836.1"/>
    </source>
</evidence>
<dbReference type="Pfam" id="PF00226">
    <property type="entry name" value="DnaJ"/>
    <property type="match status" value="1"/>
</dbReference>
<dbReference type="CDD" id="cd06257">
    <property type="entry name" value="DnaJ"/>
    <property type="match status" value="1"/>
</dbReference>
<name>A0A834X5Y0_9FABA</name>
<evidence type="ECO:0000256" key="1">
    <source>
        <dbReference type="SAM" id="MobiDB-lite"/>
    </source>
</evidence>
<protein>
    <submittedName>
        <fullName evidence="3">Chaperone protein DnaJ</fullName>
    </submittedName>
</protein>
<feature type="domain" description="J" evidence="2">
    <location>
        <begin position="66"/>
        <end position="130"/>
    </location>
</feature>
<dbReference type="InterPro" id="IPR056988">
    <property type="entry name" value="Zn_ribbon_pln"/>
</dbReference>
<dbReference type="SUPFAM" id="SSF46565">
    <property type="entry name" value="Chaperone J-domain"/>
    <property type="match status" value="1"/>
</dbReference>
<accession>A0A834X5Y0</accession>
<dbReference type="PRINTS" id="PR00625">
    <property type="entry name" value="JDOMAIN"/>
</dbReference>
<dbReference type="InterPro" id="IPR036869">
    <property type="entry name" value="J_dom_sf"/>
</dbReference>
<keyword evidence="4" id="KW-1185">Reference proteome</keyword>
<feature type="region of interest" description="Disordered" evidence="1">
    <location>
        <begin position="435"/>
        <end position="481"/>
    </location>
</feature>
<proteinExistence type="predicted"/>
<reference evidence="3" key="1">
    <citation type="submission" date="2020-09" db="EMBL/GenBank/DDBJ databases">
        <title>Genome-Enabled Discovery of Anthraquinone Biosynthesis in Senna tora.</title>
        <authorList>
            <person name="Kang S.-H."/>
            <person name="Pandey R.P."/>
            <person name="Lee C.-M."/>
            <person name="Sim J.-S."/>
            <person name="Jeong J.-T."/>
            <person name="Choi B.-S."/>
            <person name="Jung M."/>
            <person name="Ginzburg D."/>
            <person name="Zhao K."/>
            <person name="Won S.Y."/>
            <person name="Oh T.-J."/>
            <person name="Yu Y."/>
            <person name="Kim N.-H."/>
            <person name="Lee O.R."/>
            <person name="Lee T.-H."/>
            <person name="Bashyal P."/>
            <person name="Kim T.-S."/>
            <person name="Lee W.-H."/>
            <person name="Kawkins C."/>
            <person name="Kim C.-K."/>
            <person name="Kim J.S."/>
            <person name="Ahn B.O."/>
            <person name="Rhee S.Y."/>
            <person name="Sohng J.K."/>
        </authorList>
    </citation>
    <scope>NUCLEOTIDE SEQUENCE</scope>
    <source>
        <tissue evidence="3">Leaf</tissue>
    </source>
</reference>
<dbReference type="OrthoDB" id="66964at2759"/>
<organism evidence="3 4">
    <name type="scientific">Senna tora</name>
    <dbReference type="NCBI Taxonomy" id="362788"/>
    <lineage>
        <taxon>Eukaryota</taxon>
        <taxon>Viridiplantae</taxon>
        <taxon>Streptophyta</taxon>
        <taxon>Embryophyta</taxon>
        <taxon>Tracheophyta</taxon>
        <taxon>Spermatophyta</taxon>
        <taxon>Magnoliopsida</taxon>
        <taxon>eudicotyledons</taxon>
        <taxon>Gunneridae</taxon>
        <taxon>Pentapetalae</taxon>
        <taxon>rosids</taxon>
        <taxon>fabids</taxon>
        <taxon>Fabales</taxon>
        <taxon>Fabaceae</taxon>
        <taxon>Caesalpinioideae</taxon>
        <taxon>Cassia clade</taxon>
        <taxon>Senna</taxon>
    </lineage>
</organism>
<sequence>MECNKDDAMRAKELSEKKFLEMDFAGAKRFALKAQDLYPCLDGLSQLLATLEVYVSAEKKINGEVDWYEVLGVDPLADDETIRRRYRKLALALHPDKNKSVGSDGAFKLISQAWSLFSNKSKRFFYDQKRNLRGIYEGISNGKPSGPANQNGFFNFFNTANWKDANHRTAAHPEPTPSSPVSLKQTFWTICGACRTQFEYPGVYLNCNLICNCCHKPFLASEIPAPPMHHNAPFTHNPKKKFKSTRLEENNFISRRMPTSSINSCSFSMPGGISSVQTSASSAAEALGAFGVSSEHLKRGHEDAPVKRGEIHCGNSDATKTTASSLAFHSTCFSSNSVLKGDRPRKRKTIDECRVDREKQEVETKMASQTEGKRLAAELGSKKGSIEIGRVNAAANCKRNGMRDLPQQQLKIMLMEKARNSIRSKLNEWNAASVSRKLTEQEKPAKEVREKDNERERNAEKHGAEEFVDSKTIAKKSPSADPDISTLKVADSLTMSVPDPDFHDFDNDRTEKSFGENQVWAAYDDDDGMPRYYALIHSVISLKPFKLRMSWLNSKSNDELAPIKWVSYGFPKTSGDFRIGKYEFNGSLNSFSHRIKWTKGARGVVHIYPKKGDVWALYRNWSLDWNELTPDDIVQKYDMVEVLEDYNEERGVNVAPLVKVAGFKTVFRRHVDPSKIKSIPREEMFRLSHQVPSFLLTGQESHNAPRGCLELDPAAMPMELLDLGKEDPKQEAENSEDRLGLRESSVEDIQRKVVDETMRKENRLENLIVYTRKRVRDKKVLGVAIVELPLNTIASAVSSLA</sequence>
<feature type="compositionally biased region" description="Basic and acidic residues" evidence="1">
    <location>
        <begin position="437"/>
        <end position="469"/>
    </location>
</feature>
<comment type="caution">
    <text evidence="3">The sequence shown here is derived from an EMBL/GenBank/DDBJ whole genome shotgun (WGS) entry which is preliminary data.</text>
</comment>
<dbReference type="InterPro" id="IPR024593">
    <property type="entry name" value="DUF3444"/>
</dbReference>
<dbReference type="Pfam" id="PF23551">
    <property type="entry name" value="Zn_ribbon_20"/>
    <property type="match status" value="1"/>
</dbReference>
<dbReference type="EMBL" id="JAAIUW010000003">
    <property type="protein sequence ID" value="KAF7838836.1"/>
    <property type="molecule type" value="Genomic_DNA"/>
</dbReference>
<dbReference type="Proteomes" id="UP000634136">
    <property type="component" value="Unassembled WGS sequence"/>
</dbReference>
<dbReference type="Gene3D" id="1.10.287.110">
    <property type="entry name" value="DnaJ domain"/>
    <property type="match status" value="1"/>
</dbReference>